<dbReference type="AlphaFoldDB" id="A0A2S6CAF2"/>
<gene>
    <name evidence="2" type="ORF">CBER1_08727</name>
</gene>
<evidence type="ECO:0000313" key="2">
    <source>
        <dbReference type="EMBL" id="PPJ56696.1"/>
    </source>
</evidence>
<reference evidence="3" key="1">
    <citation type="journal article" date="2017" name="bioRxiv">
        <title>Conservation of a gene cluster reveals novel cercosporin biosynthetic mechanisms and extends production to the genus Colletotrichum.</title>
        <authorList>
            <person name="de Jonge R."/>
            <person name="Ebert M.K."/>
            <person name="Huitt-Roehl C.R."/>
            <person name="Pal P."/>
            <person name="Suttle J.C."/>
            <person name="Spanner R.E."/>
            <person name="Neubauer J.D."/>
            <person name="Jurick W.M.II."/>
            <person name="Stott K.A."/>
            <person name="Secor G.A."/>
            <person name="Thomma B.P.H.J."/>
            <person name="Van de Peer Y."/>
            <person name="Townsend C.A."/>
            <person name="Bolton M.D."/>
        </authorList>
    </citation>
    <scope>NUCLEOTIDE SEQUENCE [LARGE SCALE GENOMIC DNA]</scope>
    <source>
        <strain evidence="3">CBS538.71</strain>
    </source>
</reference>
<evidence type="ECO:0000313" key="3">
    <source>
        <dbReference type="Proteomes" id="UP000237631"/>
    </source>
</evidence>
<feature type="signal peptide" evidence="1">
    <location>
        <begin position="1"/>
        <end position="20"/>
    </location>
</feature>
<comment type="caution">
    <text evidence="2">The sequence shown here is derived from an EMBL/GenBank/DDBJ whole genome shotgun (WGS) entry which is preliminary data.</text>
</comment>
<proteinExistence type="predicted"/>
<keyword evidence="3" id="KW-1185">Reference proteome</keyword>
<keyword evidence="1" id="KW-0732">Signal</keyword>
<dbReference type="EMBL" id="PNEN01000514">
    <property type="protein sequence ID" value="PPJ56696.1"/>
    <property type="molecule type" value="Genomic_DNA"/>
</dbReference>
<organism evidence="2 3">
    <name type="scientific">Cercospora berteroae</name>
    <dbReference type="NCBI Taxonomy" id="357750"/>
    <lineage>
        <taxon>Eukaryota</taxon>
        <taxon>Fungi</taxon>
        <taxon>Dikarya</taxon>
        <taxon>Ascomycota</taxon>
        <taxon>Pezizomycotina</taxon>
        <taxon>Dothideomycetes</taxon>
        <taxon>Dothideomycetidae</taxon>
        <taxon>Mycosphaerellales</taxon>
        <taxon>Mycosphaerellaceae</taxon>
        <taxon>Cercospora</taxon>
    </lineage>
</organism>
<protein>
    <submittedName>
        <fullName evidence="2">Uncharacterized protein</fullName>
    </submittedName>
</protein>
<feature type="chain" id="PRO_5015572062" evidence="1">
    <location>
        <begin position="21"/>
        <end position="410"/>
    </location>
</feature>
<dbReference type="Proteomes" id="UP000237631">
    <property type="component" value="Unassembled WGS sequence"/>
</dbReference>
<accession>A0A2S6CAF2</accession>
<evidence type="ECO:0000256" key="1">
    <source>
        <dbReference type="SAM" id="SignalP"/>
    </source>
</evidence>
<sequence>MSLSRLTMLLALLTAHLCIASTVNTTLPRRVNPSGDIDGRAAAFQNIFTVSHSSNKIPQNGVCDEWFSPHPDGRGRGRLAAQWSQIWHMNSAAISRLKDTDGTTNLARAFLGTDIRPGRNPQEDKVQLDVWDEAEYNFKDVRKKMTQPNEVKPIIVCGTNTWLWWVDLAHYAFDENGAERKDCNGEPITIREYEESQGTSHSDIYEHWWFWARGEQVGHDAGYVLFPKSEFPANNDGSPPFTFVDHIPGPEQQPSSGDPVDSAPNWNFCKEGESRTFTIPLKHVRGRPEMSRDVEIIILCHEVFRRFSTDHPGSTFPPTMPTNAKLGEYGMNALSLYRELVRASNKYGLRPKTVMRRLSKEHDRYNTRRDFPGFKHAWEEAPGKLIEDCLSAMYLSLYDVAEKKSRRLRN</sequence>
<name>A0A2S6CAF2_9PEZI</name>
<dbReference type="OrthoDB" id="3638042at2759"/>